<evidence type="ECO:0000256" key="1">
    <source>
        <dbReference type="SAM" id="MobiDB-lite"/>
    </source>
</evidence>
<organism evidence="3 4">
    <name type="scientific">Halobacillus campisalis</name>
    <dbReference type="NCBI Taxonomy" id="435909"/>
    <lineage>
        <taxon>Bacteria</taxon>
        <taxon>Bacillati</taxon>
        <taxon>Bacillota</taxon>
        <taxon>Bacilli</taxon>
        <taxon>Bacillales</taxon>
        <taxon>Bacillaceae</taxon>
        <taxon>Halobacillus</taxon>
    </lineage>
</organism>
<gene>
    <name evidence="3" type="ORF">ACFQMN_14070</name>
</gene>
<dbReference type="Proteomes" id="UP001596494">
    <property type="component" value="Unassembled WGS sequence"/>
</dbReference>
<evidence type="ECO:0000313" key="4">
    <source>
        <dbReference type="Proteomes" id="UP001596494"/>
    </source>
</evidence>
<sequence length="179" mass="19898">MKKKLVTGGIVGMVLLGGAMSAGALTNNTETPEVTTNSTASNEQKSSKEAEEAAKEEISGEVTKIEKDEDDGRVYYEVDILDEDGKNIEVEVDANTAEILKVDRDDDDRDEQSKNYNVTIDREEAVSIAENEAEGNLKEVKLDDGHYELEFRDGNIEYEIKVNGENGEIIDFEKDRDED</sequence>
<feature type="domain" description="PepSY" evidence="2">
    <location>
        <begin position="46"/>
        <end position="102"/>
    </location>
</feature>
<protein>
    <submittedName>
        <fullName evidence="3">PepSY domain-containing protein</fullName>
    </submittedName>
</protein>
<evidence type="ECO:0000259" key="2">
    <source>
        <dbReference type="Pfam" id="PF03413"/>
    </source>
</evidence>
<feature type="compositionally biased region" description="Basic and acidic residues" evidence="1">
    <location>
        <begin position="45"/>
        <end position="66"/>
    </location>
</feature>
<keyword evidence="4" id="KW-1185">Reference proteome</keyword>
<proteinExistence type="predicted"/>
<dbReference type="EMBL" id="JBHTBY010000011">
    <property type="protein sequence ID" value="MFC7322009.1"/>
    <property type="molecule type" value="Genomic_DNA"/>
</dbReference>
<accession>A0ABW2K5E6</accession>
<dbReference type="Gene3D" id="3.10.450.40">
    <property type="match status" value="2"/>
</dbReference>
<feature type="domain" description="PepSY" evidence="2">
    <location>
        <begin position="120"/>
        <end position="171"/>
    </location>
</feature>
<dbReference type="RefSeq" id="WP_289215929.1">
    <property type="nucleotide sequence ID" value="NZ_JAPVRC010000004.1"/>
</dbReference>
<comment type="caution">
    <text evidence="3">The sequence shown here is derived from an EMBL/GenBank/DDBJ whole genome shotgun (WGS) entry which is preliminary data.</text>
</comment>
<name>A0ABW2K5E6_9BACI</name>
<dbReference type="InterPro" id="IPR025711">
    <property type="entry name" value="PepSY"/>
</dbReference>
<reference evidence="4" key="1">
    <citation type="journal article" date="2019" name="Int. J. Syst. Evol. Microbiol.">
        <title>The Global Catalogue of Microorganisms (GCM) 10K type strain sequencing project: providing services to taxonomists for standard genome sequencing and annotation.</title>
        <authorList>
            <consortium name="The Broad Institute Genomics Platform"/>
            <consortium name="The Broad Institute Genome Sequencing Center for Infectious Disease"/>
            <person name="Wu L."/>
            <person name="Ma J."/>
        </authorList>
    </citation>
    <scope>NUCLEOTIDE SEQUENCE [LARGE SCALE GENOMIC DNA]</scope>
    <source>
        <strain evidence="4">CCUG 73951</strain>
    </source>
</reference>
<dbReference type="Pfam" id="PF03413">
    <property type="entry name" value="PepSY"/>
    <property type="match status" value="2"/>
</dbReference>
<feature type="region of interest" description="Disordered" evidence="1">
    <location>
        <begin position="24"/>
        <end position="66"/>
    </location>
</feature>
<feature type="compositionally biased region" description="Low complexity" evidence="1">
    <location>
        <begin position="26"/>
        <end position="44"/>
    </location>
</feature>
<evidence type="ECO:0000313" key="3">
    <source>
        <dbReference type="EMBL" id="MFC7322009.1"/>
    </source>
</evidence>